<proteinExistence type="predicted"/>
<evidence type="ECO:0000313" key="2">
    <source>
        <dbReference type="EMBL" id="CAL8105782.1"/>
    </source>
</evidence>
<dbReference type="Proteomes" id="UP001642540">
    <property type="component" value="Unassembled WGS sequence"/>
</dbReference>
<feature type="signal peptide" evidence="1">
    <location>
        <begin position="1"/>
        <end position="21"/>
    </location>
</feature>
<accession>A0ABP1QJM5</accession>
<reference evidence="2 3" key="1">
    <citation type="submission" date="2024-08" db="EMBL/GenBank/DDBJ databases">
        <authorList>
            <person name="Cucini C."/>
            <person name="Frati F."/>
        </authorList>
    </citation>
    <scope>NUCLEOTIDE SEQUENCE [LARGE SCALE GENOMIC DNA]</scope>
</reference>
<dbReference type="EMBL" id="CAXLJM020000036">
    <property type="protein sequence ID" value="CAL8105782.1"/>
    <property type="molecule type" value="Genomic_DNA"/>
</dbReference>
<comment type="caution">
    <text evidence="2">The sequence shown here is derived from an EMBL/GenBank/DDBJ whole genome shotgun (WGS) entry which is preliminary data.</text>
</comment>
<evidence type="ECO:0000313" key="3">
    <source>
        <dbReference type="Proteomes" id="UP001642540"/>
    </source>
</evidence>
<gene>
    <name evidence="2" type="ORF">ODALV1_LOCUS12183</name>
</gene>
<keyword evidence="1" id="KW-0732">Signal</keyword>
<name>A0ABP1QJM5_9HEXA</name>
<keyword evidence="3" id="KW-1185">Reference proteome</keyword>
<organism evidence="2 3">
    <name type="scientific">Orchesella dallaii</name>
    <dbReference type="NCBI Taxonomy" id="48710"/>
    <lineage>
        <taxon>Eukaryota</taxon>
        <taxon>Metazoa</taxon>
        <taxon>Ecdysozoa</taxon>
        <taxon>Arthropoda</taxon>
        <taxon>Hexapoda</taxon>
        <taxon>Collembola</taxon>
        <taxon>Entomobryomorpha</taxon>
        <taxon>Entomobryoidea</taxon>
        <taxon>Orchesellidae</taxon>
        <taxon>Orchesellinae</taxon>
        <taxon>Orchesella</taxon>
    </lineage>
</organism>
<evidence type="ECO:0000256" key="1">
    <source>
        <dbReference type="SAM" id="SignalP"/>
    </source>
</evidence>
<protein>
    <submittedName>
        <fullName evidence="2">Uncharacterized protein</fullName>
    </submittedName>
</protein>
<sequence length="176" mass="18631">MERGGSIGIILGVLLLNCVSSAYIPQPQPSETNSEWSTTVGSFTHAVTTKGTPNLASDGTLATTASPVLSSSSKGILEATASGTTTLLTPKSADKRITTAGASTISSIIDMATTTLNVTTDAHSLMYSLDKKGEDLNKQSHELQMTTGGPVDMDLLKMSQFLLKIFYMFREGDVRH</sequence>
<feature type="chain" id="PRO_5046966254" evidence="1">
    <location>
        <begin position="22"/>
        <end position="176"/>
    </location>
</feature>